<comment type="caution">
    <text evidence="8">The sequence shown here is derived from an EMBL/GenBank/DDBJ whole genome shotgun (WGS) entry which is preliminary data.</text>
</comment>
<protein>
    <recommendedName>
        <fullName evidence="5">DNA 3'-5' helicase</fullName>
        <ecNumber evidence="5">5.6.2.4</ecNumber>
    </recommendedName>
    <alternativeName>
        <fullName evidence="6">DNA 3'-5' helicase Q1</fullName>
    </alternativeName>
</protein>
<evidence type="ECO:0000256" key="4">
    <source>
        <dbReference type="ARBA" id="ARBA00034617"/>
    </source>
</evidence>
<dbReference type="GO" id="GO:0043138">
    <property type="term" value="F:3'-5' DNA helicase activity"/>
    <property type="evidence" value="ECO:0007669"/>
    <property type="project" value="UniProtKB-EC"/>
</dbReference>
<dbReference type="Pfam" id="PF00271">
    <property type="entry name" value="Helicase_C"/>
    <property type="match status" value="1"/>
</dbReference>
<dbReference type="GO" id="GO:0005737">
    <property type="term" value="C:cytoplasm"/>
    <property type="evidence" value="ECO:0007669"/>
    <property type="project" value="TreeGrafter"/>
</dbReference>
<evidence type="ECO:0000256" key="5">
    <source>
        <dbReference type="ARBA" id="ARBA00034808"/>
    </source>
</evidence>
<gene>
    <name evidence="8" type="ORF">DPMN_171992</name>
</gene>
<evidence type="ECO:0000256" key="3">
    <source>
        <dbReference type="ARBA" id="ARBA00023235"/>
    </source>
</evidence>
<reference evidence="8" key="2">
    <citation type="submission" date="2020-11" db="EMBL/GenBank/DDBJ databases">
        <authorList>
            <person name="McCartney M.A."/>
            <person name="Auch B."/>
            <person name="Kono T."/>
            <person name="Mallez S."/>
            <person name="Becker A."/>
            <person name="Gohl D.M."/>
            <person name="Silverstein K.A.T."/>
            <person name="Koren S."/>
            <person name="Bechman K.B."/>
            <person name="Herman A."/>
            <person name="Abrahante J.E."/>
            <person name="Garbe J."/>
        </authorList>
    </citation>
    <scope>NUCLEOTIDE SEQUENCE</scope>
    <source>
        <strain evidence="8">Duluth1</strain>
        <tissue evidence="8">Whole animal</tissue>
    </source>
</reference>
<feature type="domain" description="Helicase C-terminal" evidence="7">
    <location>
        <begin position="20"/>
        <end position="214"/>
    </location>
</feature>
<sequence length="253" mass="28431">MALSGTLPTSLMKELPNILGLNNPVTVQESPDRTNIFLKKLHKSKIGDTNEIYESIFKTECDDLKKDPYNYPVTMLFMPVCYISQAAAYLKHLFGDGDIKTSCYAVLFSRQDKVVLKTTVEELQMEYPRIRLILTSSVAGMGFDPPSVMRIIHARPPRTLSQYLQEIGRAGRRGQNSSAILHYNKRDIAKNIPGIQEDIVQYCNNEETCLRELLLKPFGLSKSPGIANENCCSFCLNEDISKLDKAGAFDNNV</sequence>
<dbReference type="InterPro" id="IPR001650">
    <property type="entry name" value="Helicase_C-like"/>
</dbReference>
<proteinExistence type="inferred from homology"/>
<evidence type="ECO:0000256" key="2">
    <source>
        <dbReference type="ARBA" id="ARBA00023125"/>
    </source>
</evidence>
<dbReference type="Gene3D" id="3.40.50.300">
    <property type="entry name" value="P-loop containing nucleotide triphosphate hydrolases"/>
    <property type="match status" value="1"/>
</dbReference>
<keyword evidence="9" id="KW-1185">Reference proteome</keyword>
<dbReference type="Proteomes" id="UP000828390">
    <property type="component" value="Unassembled WGS sequence"/>
</dbReference>
<dbReference type="EMBL" id="JAIWYP010000009">
    <property type="protein sequence ID" value="KAH3770700.1"/>
    <property type="molecule type" value="Genomic_DNA"/>
</dbReference>
<dbReference type="InterPro" id="IPR027417">
    <property type="entry name" value="P-loop_NTPase"/>
</dbReference>
<dbReference type="PROSITE" id="PS51194">
    <property type="entry name" value="HELICASE_CTER"/>
    <property type="match status" value="1"/>
</dbReference>
<dbReference type="PANTHER" id="PTHR13710">
    <property type="entry name" value="DNA HELICASE RECQ FAMILY MEMBER"/>
    <property type="match status" value="1"/>
</dbReference>
<evidence type="ECO:0000256" key="6">
    <source>
        <dbReference type="ARBA" id="ARBA00044566"/>
    </source>
</evidence>
<reference evidence="8" key="1">
    <citation type="journal article" date="2019" name="bioRxiv">
        <title>The Genome of the Zebra Mussel, Dreissena polymorpha: A Resource for Invasive Species Research.</title>
        <authorList>
            <person name="McCartney M.A."/>
            <person name="Auch B."/>
            <person name="Kono T."/>
            <person name="Mallez S."/>
            <person name="Zhang Y."/>
            <person name="Obille A."/>
            <person name="Becker A."/>
            <person name="Abrahante J.E."/>
            <person name="Garbe J."/>
            <person name="Badalamenti J.P."/>
            <person name="Herman A."/>
            <person name="Mangelson H."/>
            <person name="Liachko I."/>
            <person name="Sullivan S."/>
            <person name="Sone E.D."/>
            <person name="Koren S."/>
            <person name="Silverstein K.A.T."/>
            <person name="Beckman K.B."/>
            <person name="Gohl D.M."/>
        </authorList>
    </citation>
    <scope>NUCLEOTIDE SEQUENCE</scope>
    <source>
        <strain evidence="8">Duluth1</strain>
        <tissue evidence="8">Whole animal</tissue>
    </source>
</reference>
<evidence type="ECO:0000256" key="1">
    <source>
        <dbReference type="ARBA" id="ARBA00005446"/>
    </source>
</evidence>
<evidence type="ECO:0000313" key="9">
    <source>
        <dbReference type="Proteomes" id="UP000828390"/>
    </source>
</evidence>
<dbReference type="GO" id="GO:0003677">
    <property type="term" value="F:DNA binding"/>
    <property type="evidence" value="ECO:0007669"/>
    <property type="project" value="UniProtKB-KW"/>
</dbReference>
<dbReference type="PANTHER" id="PTHR13710:SF105">
    <property type="entry name" value="ATP-DEPENDENT DNA HELICASE Q1"/>
    <property type="match status" value="1"/>
</dbReference>
<dbReference type="SMART" id="SM00490">
    <property type="entry name" value="HELICc"/>
    <property type="match status" value="1"/>
</dbReference>
<evidence type="ECO:0000259" key="7">
    <source>
        <dbReference type="PROSITE" id="PS51194"/>
    </source>
</evidence>
<dbReference type="GO" id="GO:0005694">
    <property type="term" value="C:chromosome"/>
    <property type="evidence" value="ECO:0007669"/>
    <property type="project" value="TreeGrafter"/>
</dbReference>
<organism evidence="8 9">
    <name type="scientific">Dreissena polymorpha</name>
    <name type="common">Zebra mussel</name>
    <name type="synonym">Mytilus polymorpha</name>
    <dbReference type="NCBI Taxonomy" id="45954"/>
    <lineage>
        <taxon>Eukaryota</taxon>
        <taxon>Metazoa</taxon>
        <taxon>Spiralia</taxon>
        <taxon>Lophotrochozoa</taxon>
        <taxon>Mollusca</taxon>
        <taxon>Bivalvia</taxon>
        <taxon>Autobranchia</taxon>
        <taxon>Heteroconchia</taxon>
        <taxon>Euheterodonta</taxon>
        <taxon>Imparidentia</taxon>
        <taxon>Neoheterodontei</taxon>
        <taxon>Myida</taxon>
        <taxon>Dreissenoidea</taxon>
        <taxon>Dreissenidae</taxon>
        <taxon>Dreissena</taxon>
    </lineage>
</organism>
<dbReference type="GO" id="GO:0009378">
    <property type="term" value="F:four-way junction helicase activity"/>
    <property type="evidence" value="ECO:0007669"/>
    <property type="project" value="TreeGrafter"/>
</dbReference>
<evidence type="ECO:0000313" key="8">
    <source>
        <dbReference type="EMBL" id="KAH3770700.1"/>
    </source>
</evidence>
<accession>A0A9D4E298</accession>
<dbReference type="GO" id="GO:0006310">
    <property type="term" value="P:DNA recombination"/>
    <property type="evidence" value="ECO:0007669"/>
    <property type="project" value="TreeGrafter"/>
</dbReference>
<comment type="catalytic activity">
    <reaction evidence="4">
        <text>Couples ATP hydrolysis with the unwinding of duplex DNA by translocating in the 3'-5' direction.</text>
        <dbReference type="EC" id="5.6.2.4"/>
    </reaction>
</comment>
<dbReference type="AlphaFoldDB" id="A0A9D4E298"/>
<dbReference type="SUPFAM" id="SSF52540">
    <property type="entry name" value="P-loop containing nucleoside triphosphate hydrolases"/>
    <property type="match status" value="1"/>
</dbReference>
<name>A0A9D4E298_DREPO</name>
<dbReference type="CDD" id="cd18785">
    <property type="entry name" value="SF2_C"/>
    <property type="match status" value="1"/>
</dbReference>
<comment type="similarity">
    <text evidence="1">Belongs to the helicase family. RecQ subfamily.</text>
</comment>
<keyword evidence="2" id="KW-0238">DNA-binding</keyword>
<keyword evidence="3" id="KW-0413">Isomerase</keyword>
<dbReference type="EC" id="5.6.2.4" evidence="5"/>
<dbReference type="GO" id="GO:0006281">
    <property type="term" value="P:DNA repair"/>
    <property type="evidence" value="ECO:0007669"/>
    <property type="project" value="TreeGrafter"/>
</dbReference>